<reference evidence="1" key="1">
    <citation type="submission" date="2021-01" db="EMBL/GenBank/DDBJ databases">
        <authorList>
            <person name="Corre E."/>
            <person name="Pelletier E."/>
            <person name="Niang G."/>
            <person name="Scheremetjew M."/>
            <person name="Finn R."/>
            <person name="Kale V."/>
            <person name="Holt S."/>
            <person name="Cochrane G."/>
            <person name="Meng A."/>
            <person name="Brown T."/>
            <person name="Cohen L."/>
        </authorList>
    </citation>
    <scope>NUCLEOTIDE SEQUENCE</scope>
    <source>
        <strain evidence="1">CCMP443</strain>
    </source>
</reference>
<sequence length="307" mass="32756">MDPNRGHLMATRTSGFRLALALVICWVGGCSGLVIPLPAAKPAVSLNGISLPRVSDGEKVDLGPTLAATTGKTLLVLGSYPGDFNTVEYAQKVRAFWPKLKEKGVDRCMMVVNGEAGSCSKLAELLDLPSELELFSDPTGEAGRSFGVSRGFRPDDASLPPALKLFAMGIGVGPPWNTLPAVLEGYVGSPGGNREWIEAALKQGQEAGRWPSILELDDDGNITGNRFDETPLVSGWGVRPFELATLRLQNLASLQLKNREDLKHVDDRCLTQLGGCCVVGAGGEALWSWVDRGLCDVPAMEDILDAI</sequence>
<proteinExistence type="predicted"/>
<protein>
    <submittedName>
        <fullName evidence="1">Uncharacterized protein</fullName>
    </submittedName>
</protein>
<dbReference type="Pfam" id="PF13911">
    <property type="entry name" value="AhpC-TSA_2"/>
    <property type="match status" value="1"/>
</dbReference>
<accession>A0A7S0VSQ1</accession>
<dbReference type="InterPro" id="IPR032801">
    <property type="entry name" value="PXL2A/B/C"/>
</dbReference>
<gene>
    <name evidence="1" type="ORF">HTEP1355_LOCUS10814</name>
</gene>
<name>A0A7S0VSQ1_9CRYP</name>
<organism evidence="1">
    <name type="scientific">Hemiselmis tepida</name>
    <dbReference type="NCBI Taxonomy" id="464990"/>
    <lineage>
        <taxon>Eukaryota</taxon>
        <taxon>Cryptophyceae</taxon>
        <taxon>Cryptomonadales</taxon>
        <taxon>Hemiselmidaceae</taxon>
        <taxon>Hemiselmis</taxon>
    </lineage>
</organism>
<evidence type="ECO:0000313" key="1">
    <source>
        <dbReference type="EMBL" id="CAD8797174.1"/>
    </source>
</evidence>
<dbReference type="AlphaFoldDB" id="A0A7S0VSQ1"/>
<dbReference type="PROSITE" id="PS51257">
    <property type="entry name" value="PROKAR_LIPOPROTEIN"/>
    <property type="match status" value="1"/>
</dbReference>
<dbReference type="EMBL" id="HBFN01018480">
    <property type="protein sequence ID" value="CAD8797174.1"/>
    <property type="molecule type" value="Transcribed_RNA"/>
</dbReference>